<proteinExistence type="inferred from homology"/>
<dbReference type="InterPro" id="IPR009620">
    <property type="entry name" value="UPF0236"/>
</dbReference>
<sequence length="103" mass="12033">MDFFRRLLPILLLFLSKMLHLSRRNFTFSQLEEQVADATRWPAREVMALLLEQIDIELMEARDTRKWRLGYAKTRSILTLFGGNGIGGASIETPRPARRLFPR</sequence>
<evidence type="ECO:0000313" key="2">
    <source>
        <dbReference type="EMBL" id="PTQ50752.1"/>
    </source>
</evidence>
<gene>
    <name evidence="2" type="ORF">HSCHL_0214</name>
</gene>
<protein>
    <submittedName>
        <fullName evidence="2">Uncharacterized protein</fullName>
    </submittedName>
</protein>
<evidence type="ECO:0000256" key="1">
    <source>
        <dbReference type="ARBA" id="ARBA00006539"/>
    </source>
</evidence>
<comment type="similarity">
    <text evidence="1">Belongs to the UPF0236 family.</text>
</comment>
<dbReference type="EMBL" id="PEBV01000084">
    <property type="protein sequence ID" value="PTQ50752.1"/>
    <property type="molecule type" value="Genomic_DNA"/>
</dbReference>
<reference evidence="2 3" key="1">
    <citation type="submission" date="2017-08" db="EMBL/GenBank/DDBJ databases">
        <title>Burning lignite coal seam in the remote Altai Mountains harbors a hydrogen-driven thermophilic microbial community.</title>
        <authorList>
            <person name="Kadnikov V.V."/>
            <person name="Mardanov A.V."/>
            <person name="Ivasenko D."/>
            <person name="Beletsky A.V."/>
            <person name="Karnachuk O.V."/>
            <person name="Ravin N.V."/>
        </authorList>
    </citation>
    <scope>NUCLEOTIDE SEQUENCE [LARGE SCALE GENOMIC DNA]</scope>
    <source>
        <strain evidence="2">AL33</strain>
    </source>
</reference>
<name>A0A2T5G3M3_HYDSH</name>
<dbReference type="Pfam" id="PF06782">
    <property type="entry name" value="UPF0236"/>
    <property type="match status" value="1"/>
</dbReference>
<dbReference type="AlphaFoldDB" id="A0A2T5G3M3"/>
<accession>A0A2T5G3M3</accession>
<organism evidence="2 3">
    <name type="scientific">Hydrogenibacillus schlegelii</name>
    <name type="common">Bacillus schlegelii</name>
    <dbReference type="NCBI Taxonomy" id="1484"/>
    <lineage>
        <taxon>Bacteria</taxon>
        <taxon>Bacillati</taxon>
        <taxon>Bacillota</taxon>
        <taxon>Bacilli</taxon>
        <taxon>Bacillales</taxon>
        <taxon>Bacillales Family X. Incertae Sedis</taxon>
        <taxon>Hydrogenibacillus</taxon>
    </lineage>
</organism>
<dbReference type="Proteomes" id="UP000244180">
    <property type="component" value="Unassembled WGS sequence"/>
</dbReference>
<dbReference type="RefSeq" id="WP_273000905.1">
    <property type="nucleotide sequence ID" value="NZ_PEBV01000084.1"/>
</dbReference>
<evidence type="ECO:0000313" key="3">
    <source>
        <dbReference type="Proteomes" id="UP000244180"/>
    </source>
</evidence>
<comment type="caution">
    <text evidence="2">The sequence shown here is derived from an EMBL/GenBank/DDBJ whole genome shotgun (WGS) entry which is preliminary data.</text>
</comment>